<accession>A0A820TFW3</accession>
<dbReference type="EMBL" id="CAJOAY010037772">
    <property type="protein sequence ID" value="CAF4466049.1"/>
    <property type="molecule type" value="Genomic_DNA"/>
</dbReference>
<dbReference type="AlphaFoldDB" id="A0A820TFW3"/>
<evidence type="ECO:0000313" key="3">
    <source>
        <dbReference type="Proteomes" id="UP000663881"/>
    </source>
</evidence>
<feature type="compositionally biased region" description="Basic residues" evidence="1">
    <location>
        <begin position="127"/>
        <end position="136"/>
    </location>
</feature>
<evidence type="ECO:0000256" key="1">
    <source>
        <dbReference type="SAM" id="MobiDB-lite"/>
    </source>
</evidence>
<name>A0A820TFW3_9BILA</name>
<feature type="compositionally biased region" description="Gly residues" evidence="1">
    <location>
        <begin position="94"/>
        <end position="119"/>
    </location>
</feature>
<comment type="caution">
    <text evidence="2">The sequence shown here is derived from an EMBL/GenBank/DDBJ whole genome shotgun (WGS) entry which is preliminary data.</text>
</comment>
<proteinExistence type="predicted"/>
<gene>
    <name evidence="2" type="ORF">OKA104_LOCUS54965</name>
</gene>
<protein>
    <submittedName>
        <fullName evidence="2">Uncharacterized protein</fullName>
    </submittedName>
</protein>
<feature type="compositionally biased region" description="Low complexity" evidence="1">
    <location>
        <begin position="83"/>
        <end position="92"/>
    </location>
</feature>
<feature type="non-terminal residue" evidence="2">
    <location>
        <position position="1"/>
    </location>
</feature>
<dbReference type="Proteomes" id="UP000663881">
    <property type="component" value="Unassembled WGS sequence"/>
</dbReference>
<organism evidence="2 3">
    <name type="scientific">Adineta steineri</name>
    <dbReference type="NCBI Taxonomy" id="433720"/>
    <lineage>
        <taxon>Eukaryota</taxon>
        <taxon>Metazoa</taxon>
        <taxon>Spiralia</taxon>
        <taxon>Gnathifera</taxon>
        <taxon>Rotifera</taxon>
        <taxon>Eurotatoria</taxon>
        <taxon>Bdelloidea</taxon>
        <taxon>Adinetida</taxon>
        <taxon>Adinetidae</taxon>
        <taxon>Adineta</taxon>
    </lineage>
</organism>
<reference evidence="2" key="1">
    <citation type="submission" date="2021-02" db="EMBL/GenBank/DDBJ databases">
        <authorList>
            <person name="Nowell W R."/>
        </authorList>
    </citation>
    <scope>NUCLEOTIDE SEQUENCE</scope>
</reference>
<evidence type="ECO:0000313" key="2">
    <source>
        <dbReference type="EMBL" id="CAF4466049.1"/>
    </source>
</evidence>
<sequence>HTGHHHHSQAAHHHTIYNPESAYAYTVPANQFVTLPTLAGQAMLPAAMAGGQGGPPLIQPNPINAPVQPGVRPLNGPGIGAQPGMPGRNPYGPNGPGGFGGPGGIGGPRGSGGPFGPGQNGRFPPGRYRRVIARRR</sequence>
<feature type="region of interest" description="Disordered" evidence="1">
    <location>
        <begin position="53"/>
        <end position="136"/>
    </location>
</feature>